<protein>
    <recommendedName>
        <fullName evidence="3">C2H2-type domain-containing protein</fullName>
    </recommendedName>
</protein>
<sequence length="142" mass="16063">MKVLQQSSYYPSRTRDKSLPSPPASLWDSPYQEDDEDHPPPPSGNYTIDHHPIFPSSPSDDHRTHACSQCGKTYKLASCLTKHLWEHSEGWALTQTLPLSKHQQVQMLEAASILMGMSTRAIYDDNDDDSNEVIRIVDDDLP</sequence>
<dbReference type="SUPFAM" id="SSF57667">
    <property type="entry name" value="beta-beta-alpha zinc fingers"/>
    <property type="match status" value="1"/>
</dbReference>
<keyword evidence="5" id="KW-1185">Reference proteome</keyword>
<evidence type="ECO:0000256" key="1">
    <source>
        <dbReference type="PROSITE-ProRule" id="PRU00042"/>
    </source>
</evidence>
<dbReference type="OrthoDB" id="2152896at2759"/>
<dbReference type="GO" id="GO:0008270">
    <property type="term" value="F:zinc ion binding"/>
    <property type="evidence" value="ECO:0007669"/>
    <property type="project" value="UniProtKB-KW"/>
</dbReference>
<proteinExistence type="predicted"/>
<dbReference type="InParanoid" id="A0A168QD86"/>
<keyword evidence="1" id="KW-0863">Zinc-finger</keyword>
<keyword evidence="1" id="KW-0862">Zinc</keyword>
<dbReference type="AlphaFoldDB" id="A0A168QD86"/>
<evidence type="ECO:0000259" key="3">
    <source>
        <dbReference type="PROSITE" id="PS50157"/>
    </source>
</evidence>
<evidence type="ECO:0000256" key="2">
    <source>
        <dbReference type="SAM" id="MobiDB-lite"/>
    </source>
</evidence>
<dbReference type="EMBL" id="LT554361">
    <property type="protein sequence ID" value="SAM04367.1"/>
    <property type="molecule type" value="Genomic_DNA"/>
</dbReference>
<dbReference type="InterPro" id="IPR036236">
    <property type="entry name" value="Znf_C2H2_sf"/>
</dbReference>
<name>A0A168QD86_ABSGL</name>
<feature type="domain" description="C2H2-type" evidence="3">
    <location>
        <begin position="65"/>
        <end position="88"/>
    </location>
</feature>
<accession>A0A168QD86</accession>
<feature type="compositionally biased region" description="Polar residues" evidence="2">
    <location>
        <begin position="1"/>
        <end position="11"/>
    </location>
</feature>
<gene>
    <name evidence="4" type="primary">ABSGL_10228.1 scaffold 11814</name>
</gene>
<dbReference type="PROSITE" id="PS00028">
    <property type="entry name" value="ZINC_FINGER_C2H2_1"/>
    <property type="match status" value="1"/>
</dbReference>
<dbReference type="InterPro" id="IPR013087">
    <property type="entry name" value="Znf_C2H2_type"/>
</dbReference>
<feature type="region of interest" description="Disordered" evidence="2">
    <location>
        <begin position="1"/>
        <end position="66"/>
    </location>
</feature>
<dbReference type="PROSITE" id="PS50157">
    <property type="entry name" value="ZINC_FINGER_C2H2_2"/>
    <property type="match status" value="1"/>
</dbReference>
<evidence type="ECO:0000313" key="4">
    <source>
        <dbReference type="EMBL" id="SAM04367.1"/>
    </source>
</evidence>
<organism evidence="4">
    <name type="scientific">Absidia glauca</name>
    <name type="common">Pin mould</name>
    <dbReference type="NCBI Taxonomy" id="4829"/>
    <lineage>
        <taxon>Eukaryota</taxon>
        <taxon>Fungi</taxon>
        <taxon>Fungi incertae sedis</taxon>
        <taxon>Mucoromycota</taxon>
        <taxon>Mucoromycotina</taxon>
        <taxon>Mucoromycetes</taxon>
        <taxon>Mucorales</taxon>
        <taxon>Cunninghamellaceae</taxon>
        <taxon>Absidia</taxon>
    </lineage>
</organism>
<evidence type="ECO:0000313" key="5">
    <source>
        <dbReference type="Proteomes" id="UP000078561"/>
    </source>
</evidence>
<reference evidence="4" key="1">
    <citation type="submission" date="2016-04" db="EMBL/GenBank/DDBJ databases">
        <authorList>
            <person name="Evans L.H."/>
            <person name="Alamgir A."/>
            <person name="Owens N."/>
            <person name="Weber N.D."/>
            <person name="Virtaneva K."/>
            <person name="Barbian K."/>
            <person name="Babar A."/>
            <person name="Rosenke K."/>
        </authorList>
    </citation>
    <scope>NUCLEOTIDE SEQUENCE [LARGE SCALE GENOMIC DNA]</scope>
    <source>
        <strain evidence="4">CBS 101.48</strain>
    </source>
</reference>
<keyword evidence="1" id="KW-0479">Metal-binding</keyword>
<dbReference type="Proteomes" id="UP000078561">
    <property type="component" value="Unassembled WGS sequence"/>
</dbReference>